<evidence type="ECO:0000313" key="4">
    <source>
        <dbReference type="Proteomes" id="UP001519460"/>
    </source>
</evidence>
<protein>
    <submittedName>
        <fullName evidence="3">Uncharacterized protein</fullName>
    </submittedName>
</protein>
<reference evidence="3 4" key="1">
    <citation type="journal article" date="2023" name="Sci. Data">
        <title>Genome assembly of the Korean intertidal mud-creeper Batillaria attramentaria.</title>
        <authorList>
            <person name="Patra A.K."/>
            <person name="Ho P.T."/>
            <person name="Jun S."/>
            <person name="Lee S.J."/>
            <person name="Kim Y."/>
            <person name="Won Y.J."/>
        </authorList>
    </citation>
    <scope>NUCLEOTIDE SEQUENCE [LARGE SCALE GENOMIC DNA]</scope>
    <source>
        <strain evidence="3">Wonlab-2016</strain>
    </source>
</reference>
<proteinExistence type="predicted"/>
<keyword evidence="2" id="KW-0732">Signal</keyword>
<feature type="signal peptide" evidence="2">
    <location>
        <begin position="1"/>
        <end position="15"/>
    </location>
</feature>
<sequence>MFLLFLLAVKKPVLTSVPDDRRVSQTNASSGRKETKTNKHKYGSINSNKNKNTIRKKVLGYTNAYFQILLISSLHWGPPRTSSEPTDVGKRMLVDRRKETKVCSTPEHLLGLTNDGKTD</sequence>
<keyword evidence="4" id="KW-1185">Reference proteome</keyword>
<dbReference type="Proteomes" id="UP001519460">
    <property type="component" value="Unassembled WGS sequence"/>
</dbReference>
<dbReference type="EMBL" id="JACVVK020000012">
    <property type="protein sequence ID" value="KAK7505017.1"/>
    <property type="molecule type" value="Genomic_DNA"/>
</dbReference>
<evidence type="ECO:0000256" key="2">
    <source>
        <dbReference type="SAM" id="SignalP"/>
    </source>
</evidence>
<dbReference type="AlphaFoldDB" id="A0ABD0M1B3"/>
<evidence type="ECO:0000313" key="3">
    <source>
        <dbReference type="EMBL" id="KAK7505017.1"/>
    </source>
</evidence>
<accession>A0ABD0M1B3</accession>
<evidence type="ECO:0000256" key="1">
    <source>
        <dbReference type="SAM" id="MobiDB-lite"/>
    </source>
</evidence>
<comment type="caution">
    <text evidence="3">The sequence shown here is derived from an EMBL/GenBank/DDBJ whole genome shotgun (WGS) entry which is preliminary data.</text>
</comment>
<feature type="region of interest" description="Disordered" evidence="1">
    <location>
        <begin position="19"/>
        <end position="49"/>
    </location>
</feature>
<gene>
    <name evidence="3" type="ORF">BaRGS_00003587</name>
</gene>
<feature type="chain" id="PRO_5044756263" evidence="2">
    <location>
        <begin position="16"/>
        <end position="119"/>
    </location>
</feature>
<name>A0ABD0M1B3_9CAEN</name>
<organism evidence="3 4">
    <name type="scientific">Batillaria attramentaria</name>
    <dbReference type="NCBI Taxonomy" id="370345"/>
    <lineage>
        <taxon>Eukaryota</taxon>
        <taxon>Metazoa</taxon>
        <taxon>Spiralia</taxon>
        <taxon>Lophotrochozoa</taxon>
        <taxon>Mollusca</taxon>
        <taxon>Gastropoda</taxon>
        <taxon>Caenogastropoda</taxon>
        <taxon>Sorbeoconcha</taxon>
        <taxon>Cerithioidea</taxon>
        <taxon>Batillariidae</taxon>
        <taxon>Batillaria</taxon>
    </lineage>
</organism>